<evidence type="ECO:0000256" key="9">
    <source>
        <dbReference type="ARBA" id="ARBA00023306"/>
    </source>
</evidence>
<dbReference type="InterPro" id="IPR019987">
    <property type="entry name" value="GTP-bd_ribosome_bio_YsxC"/>
</dbReference>
<dbReference type="Gene3D" id="3.40.50.300">
    <property type="entry name" value="P-loop containing nucleotide triphosphate hydrolases"/>
    <property type="match status" value="1"/>
</dbReference>
<name>M1VAI2_CYAM1</name>
<keyword evidence="4" id="KW-0479">Metal-binding</keyword>
<evidence type="ECO:0000256" key="8">
    <source>
        <dbReference type="ARBA" id="ARBA00023210"/>
    </source>
</evidence>
<dbReference type="PANTHER" id="PTHR11649">
    <property type="entry name" value="MSS1/TRME-RELATED GTP-BINDING PROTEIN"/>
    <property type="match status" value="1"/>
</dbReference>
<dbReference type="PROSITE" id="PS51706">
    <property type="entry name" value="G_ENGB"/>
    <property type="match status" value="1"/>
</dbReference>
<dbReference type="KEGG" id="cme:CYME_CMQ232C"/>
<dbReference type="EMBL" id="AP006499">
    <property type="protein sequence ID" value="BAM82119.1"/>
    <property type="molecule type" value="Genomic_DNA"/>
</dbReference>
<proteinExistence type="inferred from homology"/>
<keyword evidence="9" id="KW-0131">Cell cycle</keyword>
<dbReference type="HAMAP" id="MF_00321">
    <property type="entry name" value="GTPase_EngB"/>
    <property type="match status" value="1"/>
</dbReference>
<keyword evidence="14" id="KW-1185">Reference proteome</keyword>
<comment type="similarity">
    <text evidence="2">Belongs to the TRAFAC class TrmE-Era-EngA-EngB-Septin-like GTPase superfamily. EngB GTPase family.</text>
</comment>
<dbReference type="GO" id="GO:0046872">
    <property type="term" value="F:metal ion binding"/>
    <property type="evidence" value="ECO:0007669"/>
    <property type="project" value="UniProtKB-KW"/>
</dbReference>
<dbReference type="GeneID" id="16996272"/>
<dbReference type="CDD" id="cd01876">
    <property type="entry name" value="YihA_EngB"/>
    <property type="match status" value="1"/>
</dbReference>
<dbReference type="HOGENOM" id="CLU_527201_0_0_1"/>
<dbReference type="InterPro" id="IPR030393">
    <property type="entry name" value="G_ENGB_dom"/>
</dbReference>
<dbReference type="GO" id="GO:0005525">
    <property type="term" value="F:GTP binding"/>
    <property type="evidence" value="ECO:0007669"/>
    <property type="project" value="UniProtKB-KW"/>
</dbReference>
<evidence type="ECO:0000259" key="12">
    <source>
        <dbReference type="PROSITE" id="PS51706"/>
    </source>
</evidence>
<dbReference type="Proteomes" id="UP000007014">
    <property type="component" value="Chromosome 17"/>
</dbReference>
<dbReference type="eggNOG" id="KOG2486">
    <property type="taxonomic scope" value="Eukaryota"/>
</dbReference>
<evidence type="ECO:0000256" key="5">
    <source>
        <dbReference type="ARBA" id="ARBA00022741"/>
    </source>
</evidence>
<dbReference type="InterPro" id="IPR027417">
    <property type="entry name" value="P-loop_NTPase"/>
</dbReference>
<evidence type="ECO:0000256" key="7">
    <source>
        <dbReference type="ARBA" id="ARBA00023134"/>
    </source>
</evidence>
<evidence type="ECO:0000256" key="6">
    <source>
        <dbReference type="ARBA" id="ARBA00022842"/>
    </source>
</evidence>
<keyword evidence="8" id="KW-0717">Septation</keyword>
<keyword evidence="11" id="KW-0732">Signal</keyword>
<keyword evidence="7" id="KW-0342">GTP-binding</keyword>
<dbReference type="RefSeq" id="XP_005538155.1">
    <property type="nucleotide sequence ID" value="XM_005538098.1"/>
</dbReference>
<protein>
    <submittedName>
        <fullName evidence="13">Similar to GTP-binding protein</fullName>
    </submittedName>
</protein>
<dbReference type="STRING" id="280699.M1VAI2"/>
<evidence type="ECO:0000256" key="4">
    <source>
        <dbReference type="ARBA" id="ARBA00022723"/>
    </source>
</evidence>
<dbReference type="SUPFAM" id="SSF52540">
    <property type="entry name" value="P-loop containing nucleoside triphosphate hydrolases"/>
    <property type="match status" value="1"/>
</dbReference>
<dbReference type="PANTHER" id="PTHR11649:SF13">
    <property type="entry name" value="ENGB-TYPE G DOMAIN-CONTAINING PROTEIN"/>
    <property type="match status" value="1"/>
</dbReference>
<dbReference type="AlphaFoldDB" id="M1VAI2"/>
<accession>M1VAI2</accession>
<evidence type="ECO:0000313" key="14">
    <source>
        <dbReference type="Proteomes" id="UP000007014"/>
    </source>
</evidence>
<evidence type="ECO:0000256" key="1">
    <source>
        <dbReference type="ARBA" id="ARBA00001946"/>
    </source>
</evidence>
<keyword evidence="6" id="KW-0460">Magnesium</keyword>
<reference evidence="13 14" key="2">
    <citation type="journal article" date="2007" name="BMC Biol.">
        <title>A 100%-complete sequence reveals unusually simple genomic features in the hot-spring red alga Cyanidioschyzon merolae.</title>
        <authorList>
            <person name="Nozaki H."/>
            <person name="Takano H."/>
            <person name="Misumi O."/>
            <person name="Terasawa K."/>
            <person name="Matsuzaki M."/>
            <person name="Maruyama S."/>
            <person name="Nishida K."/>
            <person name="Yagisawa F."/>
            <person name="Yoshida Y."/>
            <person name="Fujiwara T."/>
            <person name="Takio S."/>
            <person name="Tamura K."/>
            <person name="Chung S.J."/>
            <person name="Nakamura S."/>
            <person name="Kuroiwa H."/>
            <person name="Tanaka K."/>
            <person name="Sato N."/>
            <person name="Kuroiwa T."/>
        </authorList>
    </citation>
    <scope>NUCLEOTIDE SEQUENCE [LARGE SCALE GENOMIC DNA]</scope>
    <source>
        <strain evidence="13 14">10D</strain>
    </source>
</reference>
<feature type="chain" id="PRO_5004018333" evidence="11">
    <location>
        <begin position="25"/>
        <end position="517"/>
    </location>
</feature>
<evidence type="ECO:0000313" key="13">
    <source>
        <dbReference type="EMBL" id="BAM82119.1"/>
    </source>
</evidence>
<dbReference type="GO" id="GO:0051301">
    <property type="term" value="P:cell division"/>
    <property type="evidence" value="ECO:0007669"/>
    <property type="project" value="UniProtKB-KW"/>
</dbReference>
<evidence type="ECO:0000256" key="11">
    <source>
        <dbReference type="SAM" id="SignalP"/>
    </source>
</evidence>
<keyword evidence="3" id="KW-0132">Cell division</keyword>
<gene>
    <name evidence="13" type="ORF">CYME_CMQ232C</name>
</gene>
<dbReference type="Pfam" id="PF01926">
    <property type="entry name" value="MMR_HSR1"/>
    <property type="match status" value="1"/>
</dbReference>
<organism evidence="13 14">
    <name type="scientific">Cyanidioschyzon merolae (strain NIES-3377 / 10D)</name>
    <name type="common">Unicellular red alga</name>
    <dbReference type="NCBI Taxonomy" id="280699"/>
    <lineage>
        <taxon>Eukaryota</taxon>
        <taxon>Rhodophyta</taxon>
        <taxon>Bangiophyceae</taxon>
        <taxon>Cyanidiales</taxon>
        <taxon>Cyanidiaceae</taxon>
        <taxon>Cyanidioschyzon</taxon>
    </lineage>
</organism>
<dbReference type="OrthoDB" id="391988at2759"/>
<evidence type="ECO:0000256" key="2">
    <source>
        <dbReference type="ARBA" id="ARBA00009638"/>
    </source>
</evidence>
<dbReference type="InterPro" id="IPR006073">
    <property type="entry name" value="GTP-bd"/>
</dbReference>
<sequence>MFCQSMGIRCGFLLLSLTSQVVKGAPRWLCRKKRSHVAATGVCAAVFQRSGVWRSPRMLHSETSGAASDDRKSALLQKPGSASKLLEACLSADGCLETSLGPETFSEVLETLCRQNATKHARTLINALCKGQSHSTVFAADEHIMRVLPTYVDLVRRERDLEALNVIREALEQGKFGHALQKVTLVEQVYLSSVQLAIEREQLEEAVATMKALRRFARRPSTPCPPPGESSDGSESLTSNFDAVAQQFESERTERFCKTMRMFSKARDFRGLFLTMDAVQLCGLSLSAAVLDCLAQCAVREVSFVTGAVSMDTMPDGRFPEAAFFGRSNVGKSSLVNMVIGRKALAKTSKTPGKTKQYNFYLVNEGDPTNAFYLVDLPGAGYAKVSKGQRLEWERMFGSYVRERKKLRVLFHLIDSQTGPLEEDARLMSSLAGTLPVNEGRGKTQGNRALHYVVVLTKIDKQDGSVPPSVFDRLEQVLESTGLLSSREIPVLTTSAQTKAGREAVWQYLRLLHKHWR</sequence>
<feature type="signal peptide" evidence="11">
    <location>
        <begin position="1"/>
        <end position="24"/>
    </location>
</feature>
<reference evidence="13 14" key="1">
    <citation type="journal article" date="2004" name="Nature">
        <title>Genome sequence of the ultrasmall unicellular red alga Cyanidioschyzon merolae 10D.</title>
        <authorList>
            <person name="Matsuzaki M."/>
            <person name="Misumi O."/>
            <person name="Shin-i T."/>
            <person name="Maruyama S."/>
            <person name="Takahara M."/>
            <person name="Miyagishima S."/>
            <person name="Mori T."/>
            <person name="Nishida K."/>
            <person name="Yagisawa F."/>
            <person name="Nishida K."/>
            <person name="Yoshida Y."/>
            <person name="Nishimura Y."/>
            <person name="Nakao S."/>
            <person name="Kobayashi T."/>
            <person name="Momoyama Y."/>
            <person name="Higashiyama T."/>
            <person name="Minoda A."/>
            <person name="Sano M."/>
            <person name="Nomoto H."/>
            <person name="Oishi K."/>
            <person name="Hayashi H."/>
            <person name="Ohta F."/>
            <person name="Nishizaka S."/>
            <person name="Haga S."/>
            <person name="Miura S."/>
            <person name="Morishita T."/>
            <person name="Kabeya Y."/>
            <person name="Terasawa K."/>
            <person name="Suzuki Y."/>
            <person name="Ishii Y."/>
            <person name="Asakawa S."/>
            <person name="Takano H."/>
            <person name="Ohta N."/>
            <person name="Kuroiwa H."/>
            <person name="Tanaka K."/>
            <person name="Shimizu N."/>
            <person name="Sugano S."/>
            <person name="Sato N."/>
            <person name="Nozaki H."/>
            <person name="Ogasawara N."/>
            <person name="Kohara Y."/>
            <person name="Kuroiwa T."/>
        </authorList>
    </citation>
    <scope>NUCLEOTIDE SEQUENCE [LARGE SCALE GENOMIC DNA]</scope>
    <source>
        <strain evidence="13 14">10D</strain>
    </source>
</reference>
<dbReference type="NCBIfam" id="TIGR03598">
    <property type="entry name" value="GTPase_YsxC"/>
    <property type="match status" value="1"/>
</dbReference>
<keyword evidence="5" id="KW-0547">Nucleotide-binding</keyword>
<comment type="cofactor">
    <cofactor evidence="1">
        <name>Mg(2+)</name>
        <dbReference type="ChEBI" id="CHEBI:18420"/>
    </cofactor>
</comment>
<dbReference type="Gramene" id="CMQ232CT">
    <property type="protein sequence ID" value="CMQ232CT"/>
    <property type="gene ID" value="CMQ232C"/>
</dbReference>
<evidence type="ECO:0000256" key="10">
    <source>
        <dbReference type="SAM" id="MobiDB-lite"/>
    </source>
</evidence>
<evidence type="ECO:0000256" key="3">
    <source>
        <dbReference type="ARBA" id="ARBA00022618"/>
    </source>
</evidence>
<feature type="domain" description="EngB-type G" evidence="12">
    <location>
        <begin position="318"/>
        <end position="515"/>
    </location>
</feature>
<feature type="region of interest" description="Disordered" evidence="10">
    <location>
        <begin position="218"/>
        <end position="237"/>
    </location>
</feature>